<organism evidence="1 2">
    <name type="scientific">Candidatus Desulfatibia vada</name>
    <dbReference type="NCBI Taxonomy" id="2841696"/>
    <lineage>
        <taxon>Bacteria</taxon>
        <taxon>Pseudomonadati</taxon>
        <taxon>Thermodesulfobacteriota</taxon>
        <taxon>Desulfobacteria</taxon>
        <taxon>Desulfobacterales</taxon>
        <taxon>Desulfobacterales incertae sedis</taxon>
        <taxon>Candidatus Desulfatibia</taxon>
    </lineage>
</organism>
<protein>
    <submittedName>
        <fullName evidence="1">WbqC family protein</fullName>
    </submittedName>
</protein>
<dbReference type="Pfam" id="PF08889">
    <property type="entry name" value="WbqC"/>
    <property type="match status" value="1"/>
</dbReference>
<dbReference type="AlphaFoldDB" id="A0A8J6P3A7"/>
<dbReference type="EMBL" id="JACNIG010000193">
    <property type="protein sequence ID" value="MBC8431925.1"/>
    <property type="molecule type" value="Genomic_DNA"/>
</dbReference>
<evidence type="ECO:0000313" key="2">
    <source>
        <dbReference type="Proteomes" id="UP000605201"/>
    </source>
</evidence>
<accession>A0A8J6P3A7</accession>
<gene>
    <name evidence="1" type="ORF">H8D96_08385</name>
</gene>
<reference evidence="1 2" key="1">
    <citation type="submission" date="2020-08" db="EMBL/GenBank/DDBJ databases">
        <title>Bridging the membrane lipid divide: bacteria of the FCB group superphylum have the potential to synthesize archaeal ether lipids.</title>
        <authorList>
            <person name="Villanueva L."/>
            <person name="Von Meijenfeldt F.A.B."/>
            <person name="Westbye A.B."/>
            <person name="Yadav S."/>
            <person name="Hopmans E.C."/>
            <person name="Dutilh B.E."/>
            <person name="Sinninghe Damste J.S."/>
        </authorList>
    </citation>
    <scope>NUCLEOTIDE SEQUENCE [LARGE SCALE GENOMIC DNA]</scope>
    <source>
        <strain evidence="1">NIOZ-UU17</strain>
    </source>
</reference>
<evidence type="ECO:0000313" key="1">
    <source>
        <dbReference type="EMBL" id="MBC8431925.1"/>
    </source>
</evidence>
<dbReference type="Proteomes" id="UP000605201">
    <property type="component" value="Unassembled WGS sequence"/>
</dbReference>
<comment type="caution">
    <text evidence="1">The sequence shown here is derived from an EMBL/GenBank/DDBJ whole genome shotgun (WGS) entry which is preliminary data.</text>
</comment>
<dbReference type="InterPro" id="IPR014985">
    <property type="entry name" value="WbqC"/>
</dbReference>
<proteinExistence type="predicted"/>
<name>A0A8J6P3A7_9BACT</name>
<sequence length="232" mass="26589">MILSASQPYFAPFPGFFYKAHLADVLVLLDEVQFPRGTTWITRNRFKNDQGTLWMTIPVKKKGLGLQNINAVEIYHEGHWARKHLASLKNAYANAPYFADHTNFFKKLFSKKFEELIDLNLEIIHYLIKCLNIDTKVVLLSELGIQARGDQLLIDICRAQGASCYLAQSPAQKYLKPDLFRDAAIELKYFKLPAIIYPQLWGSFIPNLSAFDLVFNCGPKSYELLIAERNIV</sequence>